<dbReference type="InterPro" id="IPR044669">
    <property type="entry name" value="YneE/VCCN1/2-like"/>
</dbReference>
<comment type="caution">
    <text evidence="9">The sequence shown here is derived from an EMBL/GenBank/DDBJ whole genome shotgun (WGS) entry which is preliminary data.</text>
</comment>
<keyword evidence="5 8" id="KW-1133">Transmembrane helix</keyword>
<keyword evidence="4 8" id="KW-0812">Transmembrane</keyword>
<name>A0A812MMR1_SYMPI</name>
<keyword evidence="10" id="KW-1185">Reference proteome</keyword>
<evidence type="ECO:0000256" key="4">
    <source>
        <dbReference type="ARBA" id="ARBA00022692"/>
    </source>
</evidence>
<dbReference type="OrthoDB" id="1368at2759"/>
<dbReference type="AlphaFoldDB" id="A0A812MMR1"/>
<evidence type="ECO:0000313" key="9">
    <source>
        <dbReference type="EMBL" id="CAE7275303.1"/>
    </source>
</evidence>
<organism evidence="9 10">
    <name type="scientific">Symbiodinium pilosum</name>
    <name type="common">Dinoflagellate</name>
    <dbReference type="NCBI Taxonomy" id="2952"/>
    <lineage>
        <taxon>Eukaryota</taxon>
        <taxon>Sar</taxon>
        <taxon>Alveolata</taxon>
        <taxon>Dinophyceae</taxon>
        <taxon>Suessiales</taxon>
        <taxon>Symbiodiniaceae</taxon>
        <taxon>Symbiodinium</taxon>
    </lineage>
</organism>
<evidence type="ECO:0000256" key="6">
    <source>
        <dbReference type="ARBA" id="ARBA00023065"/>
    </source>
</evidence>
<proteinExistence type="predicted"/>
<feature type="transmembrane region" description="Helical" evidence="8">
    <location>
        <begin position="112"/>
        <end position="133"/>
    </location>
</feature>
<gene>
    <name evidence="9" type="ORF">SPIL2461_LOCUS6124</name>
</gene>
<dbReference type="EMBL" id="CAJNIZ010009036">
    <property type="protein sequence ID" value="CAE7275303.1"/>
    <property type="molecule type" value="Genomic_DNA"/>
</dbReference>
<evidence type="ECO:0000313" key="10">
    <source>
        <dbReference type="Proteomes" id="UP000649617"/>
    </source>
</evidence>
<dbReference type="GO" id="GO:0005886">
    <property type="term" value="C:plasma membrane"/>
    <property type="evidence" value="ECO:0007669"/>
    <property type="project" value="UniProtKB-SubCell"/>
</dbReference>
<dbReference type="Pfam" id="PF25539">
    <property type="entry name" value="Bestrophin_2"/>
    <property type="match status" value="1"/>
</dbReference>
<dbReference type="Proteomes" id="UP000649617">
    <property type="component" value="Unassembled WGS sequence"/>
</dbReference>
<keyword evidence="7 8" id="KW-0472">Membrane</keyword>
<dbReference type="PANTHER" id="PTHR33281:SF19">
    <property type="entry name" value="VOLTAGE-DEPENDENT ANION CHANNEL-FORMING PROTEIN YNEE"/>
    <property type="match status" value="1"/>
</dbReference>
<evidence type="ECO:0000256" key="1">
    <source>
        <dbReference type="ARBA" id="ARBA00004651"/>
    </source>
</evidence>
<dbReference type="PANTHER" id="PTHR33281">
    <property type="entry name" value="UPF0187 PROTEIN YNEE"/>
    <property type="match status" value="1"/>
</dbReference>
<evidence type="ECO:0000256" key="5">
    <source>
        <dbReference type="ARBA" id="ARBA00022989"/>
    </source>
</evidence>
<accession>A0A812MMR1</accession>
<keyword evidence="6" id="KW-0406">Ion transport</keyword>
<dbReference type="GO" id="GO:0005254">
    <property type="term" value="F:chloride channel activity"/>
    <property type="evidence" value="ECO:0007669"/>
    <property type="project" value="InterPro"/>
</dbReference>
<evidence type="ECO:0000256" key="8">
    <source>
        <dbReference type="SAM" id="Phobius"/>
    </source>
</evidence>
<comment type="subcellular location">
    <subcellularLocation>
        <location evidence="1">Cell membrane</location>
        <topology evidence="1">Multi-pass membrane protein</topology>
    </subcellularLocation>
</comment>
<evidence type="ECO:0000256" key="3">
    <source>
        <dbReference type="ARBA" id="ARBA00022475"/>
    </source>
</evidence>
<sequence length="226" mass="25843">MAVCEFFQRTGENPTHSKKQLDRLRHDVAAVAGDHEWTILYPGEDKTVAGSSSMHDSTRPSIILFWIQMSLRKIADHQAVETDIMAHLLGQVDDVGANFWNMDKIDKTQFPFPYCQIVKWLTIVFLGMLPFSLAQVCGWWTLGFSAIATIGFFGLDKVAEILESPLGNDPNDLDLRDYGETLLSDMELISRCRDVQLDFVFKQHEHVDFSHLLTSFDKDQKFHQSF</sequence>
<keyword evidence="3" id="KW-1003">Cell membrane</keyword>
<protein>
    <submittedName>
        <fullName evidence="9">Uncharacterized protein</fullName>
    </submittedName>
</protein>
<reference evidence="9" key="1">
    <citation type="submission" date="2021-02" db="EMBL/GenBank/DDBJ databases">
        <authorList>
            <person name="Dougan E. K."/>
            <person name="Rhodes N."/>
            <person name="Thang M."/>
            <person name="Chan C."/>
        </authorList>
    </citation>
    <scope>NUCLEOTIDE SEQUENCE</scope>
</reference>
<evidence type="ECO:0000256" key="2">
    <source>
        <dbReference type="ARBA" id="ARBA00022448"/>
    </source>
</evidence>
<evidence type="ECO:0000256" key="7">
    <source>
        <dbReference type="ARBA" id="ARBA00023136"/>
    </source>
</evidence>
<keyword evidence="2" id="KW-0813">Transport</keyword>